<dbReference type="OrthoDB" id="10259622at2759"/>
<dbReference type="HAMAP" id="MF_01445">
    <property type="entry name" value="TsaD"/>
    <property type="match status" value="1"/>
</dbReference>
<dbReference type="AlphaFoldDB" id="A0A6A5YBY3"/>
<dbReference type="SUPFAM" id="SSF53067">
    <property type="entry name" value="Actin-like ATPase domain"/>
    <property type="match status" value="2"/>
</dbReference>
<feature type="domain" description="Gcp-like" evidence="2">
    <location>
        <begin position="48"/>
        <end position="388"/>
    </location>
</feature>
<sequence>RTLLTLAIETSCDDTSVAVLETDVRRKKNAKQGSHAILHYHEKATADNTAYRGIHPVTSLESHQTNLAQLVKMAMSKLPKAIPKGTTAIRTRSGQIMRRPDFIAVTRGPGMWSNLSAGLDTAKGLAVAWDIPLIGVHHMAAHALTPRLASALVIGDVERPVTPEPNFPFLSVLVSGGHSLIILTTGVFEHEILASTSDTAIGETLDKIARLIVPKQMIDECGHIMYARLMERFAFPNGADDYEYTPPKNRGEEMNKRPTAWGWGYQPPLGVSKGGPFQWDKKSNKLSKEPRAAGDVSEEERRDMAREAMRVTFEHLATRVVLALRSIKSEKPKAFNKIRTVVLSGGVASNQYLRHLLSSFLASRGFSGLQLVSPPVKFCTDNAAMIAWAGIEMYNAGHRESALGSLAVRKWPLD</sequence>
<dbReference type="GO" id="GO:0005739">
    <property type="term" value="C:mitochondrion"/>
    <property type="evidence" value="ECO:0007669"/>
    <property type="project" value="TreeGrafter"/>
</dbReference>
<dbReference type="PANTHER" id="PTHR11735:SF6">
    <property type="entry name" value="TRNA N6-ADENOSINE THREONYLCARBAMOYLTRANSFERASE, MITOCHONDRIAL"/>
    <property type="match status" value="1"/>
</dbReference>
<feature type="region of interest" description="Disordered" evidence="1">
    <location>
        <begin position="277"/>
        <end position="301"/>
    </location>
</feature>
<organism evidence="3 4">
    <name type="scientific">Saccharata proteae CBS 121410</name>
    <dbReference type="NCBI Taxonomy" id="1314787"/>
    <lineage>
        <taxon>Eukaryota</taxon>
        <taxon>Fungi</taxon>
        <taxon>Dikarya</taxon>
        <taxon>Ascomycota</taxon>
        <taxon>Pezizomycotina</taxon>
        <taxon>Dothideomycetes</taxon>
        <taxon>Dothideomycetes incertae sedis</taxon>
        <taxon>Botryosphaeriales</taxon>
        <taxon>Saccharataceae</taxon>
        <taxon>Saccharata</taxon>
    </lineage>
</organism>
<evidence type="ECO:0000259" key="2">
    <source>
        <dbReference type="Pfam" id="PF00814"/>
    </source>
</evidence>
<evidence type="ECO:0000313" key="4">
    <source>
        <dbReference type="Proteomes" id="UP000799776"/>
    </source>
</evidence>
<dbReference type="GO" id="GO:0008233">
    <property type="term" value="F:peptidase activity"/>
    <property type="evidence" value="ECO:0007669"/>
    <property type="project" value="UniProtKB-KW"/>
</dbReference>
<dbReference type="GO" id="GO:0006508">
    <property type="term" value="P:proteolysis"/>
    <property type="evidence" value="ECO:0007669"/>
    <property type="project" value="UniProtKB-KW"/>
</dbReference>
<dbReference type="PANTHER" id="PTHR11735">
    <property type="entry name" value="TRNA N6-ADENOSINE THREONYLCARBAMOYLTRANSFERASE"/>
    <property type="match status" value="1"/>
</dbReference>
<feature type="non-terminal residue" evidence="3">
    <location>
        <position position="414"/>
    </location>
</feature>
<feature type="non-terminal residue" evidence="3">
    <location>
        <position position="1"/>
    </location>
</feature>
<protein>
    <submittedName>
        <fullName evidence="3">Glycoprotease pgp1</fullName>
    </submittedName>
</protein>
<evidence type="ECO:0000313" key="3">
    <source>
        <dbReference type="EMBL" id="KAF2089238.1"/>
    </source>
</evidence>
<reference evidence="3" key="1">
    <citation type="journal article" date="2020" name="Stud. Mycol.">
        <title>101 Dothideomycetes genomes: a test case for predicting lifestyles and emergence of pathogens.</title>
        <authorList>
            <person name="Haridas S."/>
            <person name="Albert R."/>
            <person name="Binder M."/>
            <person name="Bloem J."/>
            <person name="Labutti K."/>
            <person name="Salamov A."/>
            <person name="Andreopoulos B."/>
            <person name="Baker S."/>
            <person name="Barry K."/>
            <person name="Bills G."/>
            <person name="Bluhm B."/>
            <person name="Cannon C."/>
            <person name="Castanera R."/>
            <person name="Culley D."/>
            <person name="Daum C."/>
            <person name="Ezra D."/>
            <person name="Gonzalez J."/>
            <person name="Henrissat B."/>
            <person name="Kuo A."/>
            <person name="Liang C."/>
            <person name="Lipzen A."/>
            <person name="Lutzoni F."/>
            <person name="Magnuson J."/>
            <person name="Mondo S."/>
            <person name="Nolan M."/>
            <person name="Ohm R."/>
            <person name="Pangilinan J."/>
            <person name="Park H.-J."/>
            <person name="Ramirez L."/>
            <person name="Alfaro M."/>
            <person name="Sun H."/>
            <person name="Tritt A."/>
            <person name="Yoshinaga Y."/>
            <person name="Zwiers L.-H."/>
            <person name="Turgeon B."/>
            <person name="Goodwin S."/>
            <person name="Spatafora J."/>
            <person name="Crous P."/>
            <person name="Grigoriev I."/>
        </authorList>
    </citation>
    <scope>NUCLEOTIDE SEQUENCE</scope>
    <source>
        <strain evidence="3">CBS 121410</strain>
    </source>
</reference>
<dbReference type="EMBL" id="ML978714">
    <property type="protein sequence ID" value="KAF2089238.1"/>
    <property type="molecule type" value="Genomic_DNA"/>
</dbReference>
<gene>
    <name evidence="3" type="ORF">K490DRAFT_23381</name>
</gene>
<keyword evidence="3" id="KW-0645">Protease</keyword>
<dbReference type="InterPro" id="IPR022450">
    <property type="entry name" value="TsaD"/>
</dbReference>
<keyword evidence="3" id="KW-0378">Hydrolase</keyword>
<name>A0A6A5YBY3_9PEZI</name>
<dbReference type="InterPro" id="IPR017860">
    <property type="entry name" value="Peptidase_M22_CS"/>
</dbReference>
<dbReference type="Gene3D" id="3.30.420.40">
    <property type="match status" value="2"/>
</dbReference>
<dbReference type="InterPro" id="IPR043129">
    <property type="entry name" value="ATPase_NBD"/>
</dbReference>
<dbReference type="GO" id="GO:0072670">
    <property type="term" value="P:mitochondrial tRNA threonylcarbamoyladenosine modification"/>
    <property type="evidence" value="ECO:0007669"/>
    <property type="project" value="TreeGrafter"/>
</dbReference>
<proteinExistence type="inferred from homology"/>
<dbReference type="PROSITE" id="PS01016">
    <property type="entry name" value="GLYCOPROTEASE"/>
    <property type="match status" value="1"/>
</dbReference>
<feature type="compositionally biased region" description="Basic and acidic residues" evidence="1">
    <location>
        <begin position="279"/>
        <end position="292"/>
    </location>
</feature>
<dbReference type="Proteomes" id="UP000799776">
    <property type="component" value="Unassembled WGS sequence"/>
</dbReference>
<keyword evidence="4" id="KW-1185">Reference proteome</keyword>
<dbReference type="Pfam" id="PF00814">
    <property type="entry name" value="TsaD"/>
    <property type="match status" value="1"/>
</dbReference>
<accession>A0A6A5YBY3</accession>
<dbReference type="InterPro" id="IPR000905">
    <property type="entry name" value="Gcp-like_dom"/>
</dbReference>
<evidence type="ECO:0000256" key="1">
    <source>
        <dbReference type="SAM" id="MobiDB-lite"/>
    </source>
</evidence>